<organism evidence="2 3">
    <name type="scientific">Senna tora</name>
    <dbReference type="NCBI Taxonomy" id="362788"/>
    <lineage>
        <taxon>Eukaryota</taxon>
        <taxon>Viridiplantae</taxon>
        <taxon>Streptophyta</taxon>
        <taxon>Embryophyta</taxon>
        <taxon>Tracheophyta</taxon>
        <taxon>Spermatophyta</taxon>
        <taxon>Magnoliopsida</taxon>
        <taxon>eudicotyledons</taxon>
        <taxon>Gunneridae</taxon>
        <taxon>Pentapetalae</taxon>
        <taxon>rosids</taxon>
        <taxon>fabids</taxon>
        <taxon>Fabales</taxon>
        <taxon>Fabaceae</taxon>
        <taxon>Caesalpinioideae</taxon>
        <taxon>Cassia clade</taxon>
        <taxon>Senna</taxon>
    </lineage>
</organism>
<keyword evidence="2" id="KW-0548">Nucleotidyltransferase</keyword>
<keyword evidence="2" id="KW-0695">RNA-directed DNA polymerase</keyword>
<evidence type="ECO:0000313" key="3">
    <source>
        <dbReference type="Proteomes" id="UP000634136"/>
    </source>
</evidence>
<feature type="compositionally biased region" description="Basic and acidic residues" evidence="1">
    <location>
        <begin position="227"/>
        <end position="244"/>
    </location>
</feature>
<keyword evidence="2" id="KW-0808">Transferase</keyword>
<dbReference type="AlphaFoldDB" id="A0A835CFF8"/>
<evidence type="ECO:0000256" key="1">
    <source>
        <dbReference type="SAM" id="MobiDB-lite"/>
    </source>
</evidence>
<dbReference type="GO" id="GO:0003964">
    <property type="term" value="F:RNA-directed DNA polymerase activity"/>
    <property type="evidence" value="ECO:0007669"/>
    <property type="project" value="UniProtKB-KW"/>
</dbReference>
<keyword evidence="3" id="KW-1185">Reference proteome</keyword>
<proteinExistence type="predicted"/>
<evidence type="ECO:0000313" key="2">
    <source>
        <dbReference type="EMBL" id="KAF7839536.1"/>
    </source>
</evidence>
<accession>A0A835CFF8</accession>
<name>A0A835CFF8_9FABA</name>
<dbReference type="EMBL" id="JAAIUW010000003">
    <property type="protein sequence ID" value="KAF7839536.1"/>
    <property type="molecule type" value="Genomic_DNA"/>
</dbReference>
<dbReference type="Proteomes" id="UP000634136">
    <property type="component" value="Unassembled WGS sequence"/>
</dbReference>
<protein>
    <submittedName>
        <fullName evidence="2">Reverse transcriptase</fullName>
    </submittedName>
</protein>
<reference evidence="2" key="1">
    <citation type="submission" date="2020-09" db="EMBL/GenBank/DDBJ databases">
        <title>Genome-Enabled Discovery of Anthraquinone Biosynthesis in Senna tora.</title>
        <authorList>
            <person name="Kang S.-H."/>
            <person name="Pandey R.P."/>
            <person name="Lee C.-M."/>
            <person name="Sim J.-S."/>
            <person name="Jeong J.-T."/>
            <person name="Choi B.-S."/>
            <person name="Jung M."/>
            <person name="Ginzburg D."/>
            <person name="Zhao K."/>
            <person name="Won S.Y."/>
            <person name="Oh T.-J."/>
            <person name="Yu Y."/>
            <person name="Kim N.-H."/>
            <person name="Lee O.R."/>
            <person name="Lee T.-H."/>
            <person name="Bashyal P."/>
            <person name="Kim T.-S."/>
            <person name="Lee W.-H."/>
            <person name="Kawkins C."/>
            <person name="Kim C.-K."/>
            <person name="Kim J.S."/>
            <person name="Ahn B.O."/>
            <person name="Rhee S.Y."/>
            <person name="Sohng J.K."/>
        </authorList>
    </citation>
    <scope>NUCLEOTIDE SEQUENCE</scope>
    <source>
        <tissue evidence="2">Leaf</tissue>
    </source>
</reference>
<sequence length="389" mass="44700">MGLVAGLARDKEIVDQKLDNLGGYNVPSLSEEHLSRKEVTISQLMYADDTVLFFEATPHGCQTVQRTLSRYADLSRQKMNFQKFILVFSPNTLYKQKMEISKLLGLRFAGKLGKYLGTLVEERNSKQKIVDDVVSKIKVKLQILGDHPNYNFVSDLIQHSLLRWDKRALEGLYDHDVIKQINAIPILATQQKDRIVWKQAKNGEYSVKEGYKYLIRNGQNQNWGNNQDKEKEEQERKYSQEKDGSHYCKKEGRIILEAVYGLYDRDNLNQALLMVIRRGLQMVEDQLLNMGSSVVVPNQRWARLVDLEYHNDKNLQGVEATDVEGTRLAVKIRNPGASLNGQLTSLRILAPFIFVSKTDSVVPLLQAYNYRCSWYVFGKYKDCLSTVKP</sequence>
<gene>
    <name evidence="2" type="ORF">G2W53_008018</name>
</gene>
<comment type="caution">
    <text evidence="2">The sequence shown here is derived from an EMBL/GenBank/DDBJ whole genome shotgun (WGS) entry which is preliminary data.</text>
</comment>
<feature type="region of interest" description="Disordered" evidence="1">
    <location>
        <begin position="222"/>
        <end position="244"/>
    </location>
</feature>